<organism evidence="1 2">
    <name type="scientific">Gordonia soli NBRC 108243</name>
    <dbReference type="NCBI Taxonomy" id="1223545"/>
    <lineage>
        <taxon>Bacteria</taxon>
        <taxon>Bacillati</taxon>
        <taxon>Actinomycetota</taxon>
        <taxon>Actinomycetes</taxon>
        <taxon>Mycobacteriales</taxon>
        <taxon>Gordoniaceae</taxon>
        <taxon>Gordonia</taxon>
    </lineage>
</organism>
<gene>
    <name evidence="1" type="ORF">GS4_11_00410</name>
</gene>
<dbReference type="InterPro" id="IPR016024">
    <property type="entry name" value="ARM-type_fold"/>
</dbReference>
<dbReference type="AlphaFoldDB" id="M0QGT9"/>
<protein>
    <recommendedName>
        <fullName evidence="3">DNA alkylation repair enzyme</fullName>
    </recommendedName>
</protein>
<evidence type="ECO:0000313" key="2">
    <source>
        <dbReference type="Proteomes" id="UP000011666"/>
    </source>
</evidence>
<dbReference type="STRING" id="1223545.GS4_11_00410"/>
<reference evidence="1 2" key="1">
    <citation type="submission" date="2013-01" db="EMBL/GenBank/DDBJ databases">
        <title>Whole genome shotgun sequence of Gordonia soli NBRC 108243.</title>
        <authorList>
            <person name="Isaki-Nakamura S."/>
            <person name="Hosoyama A."/>
            <person name="Tsuchikane K."/>
            <person name="Ando Y."/>
            <person name="Baba S."/>
            <person name="Ohji S."/>
            <person name="Hamada M."/>
            <person name="Tamura T."/>
            <person name="Yamazoe A."/>
            <person name="Yamazaki S."/>
            <person name="Fujita N."/>
        </authorList>
    </citation>
    <scope>NUCLEOTIDE SEQUENCE [LARGE SCALE GENOMIC DNA]</scope>
    <source>
        <strain evidence="1 2">NBRC 108243</strain>
    </source>
</reference>
<sequence>MAAVDAVADPERATSSARFFKTGPGEYGEGDVFAGVPVPVTRRIARSFRGIAAGEVRDILESPVHEHRLIALVLLRTEFDRETDPHRKAAWVAEYRAAVDRGRVNNWDLVDASADAILGSWAFEQGDHSVLVDHARRTDLWTRRVGIIGTFAYLRRGDATATLAVAPIVLDDRRDLIQKAIGWMLREVGKRVDRTLLTDFLEERSAEMGRTALGYAVEHLTPEQRSYYRGLR</sequence>
<dbReference type="SUPFAM" id="SSF48371">
    <property type="entry name" value="ARM repeat"/>
    <property type="match status" value="1"/>
</dbReference>
<proteinExistence type="predicted"/>
<dbReference type="InterPro" id="IPR014825">
    <property type="entry name" value="DNA_alkylation"/>
</dbReference>
<accession>M0QGT9</accession>
<dbReference type="EMBL" id="BANX01000011">
    <property type="protein sequence ID" value="GAC67773.1"/>
    <property type="molecule type" value="Genomic_DNA"/>
</dbReference>
<dbReference type="Gene3D" id="1.25.10.90">
    <property type="match status" value="1"/>
</dbReference>
<dbReference type="CDD" id="cd06561">
    <property type="entry name" value="AlkD_like"/>
    <property type="match status" value="1"/>
</dbReference>
<keyword evidence="2" id="KW-1185">Reference proteome</keyword>
<comment type="caution">
    <text evidence="1">The sequence shown here is derived from an EMBL/GenBank/DDBJ whole genome shotgun (WGS) entry which is preliminary data.</text>
</comment>
<evidence type="ECO:0008006" key="3">
    <source>
        <dbReference type="Google" id="ProtNLM"/>
    </source>
</evidence>
<dbReference type="PANTHER" id="PTHR34070">
    <property type="entry name" value="ARMADILLO-TYPE FOLD"/>
    <property type="match status" value="1"/>
</dbReference>
<name>M0QGT9_9ACTN</name>
<dbReference type="Proteomes" id="UP000011666">
    <property type="component" value="Unassembled WGS sequence"/>
</dbReference>
<dbReference type="eggNOG" id="COG4912">
    <property type="taxonomic scope" value="Bacteria"/>
</dbReference>
<dbReference type="RefSeq" id="WP_007619296.1">
    <property type="nucleotide sequence ID" value="NZ_BANX01000011.1"/>
</dbReference>
<dbReference type="PANTHER" id="PTHR34070:SF1">
    <property type="entry name" value="DNA ALKYLATION REPAIR PROTEIN"/>
    <property type="match status" value="1"/>
</dbReference>
<dbReference type="Pfam" id="PF08713">
    <property type="entry name" value="DNA_alkylation"/>
    <property type="match status" value="1"/>
</dbReference>
<evidence type="ECO:0000313" key="1">
    <source>
        <dbReference type="EMBL" id="GAC67773.1"/>
    </source>
</evidence>